<feature type="signal peptide" evidence="1">
    <location>
        <begin position="1"/>
        <end position="24"/>
    </location>
</feature>
<accession>A0AAN1CX28</accession>
<evidence type="ECO:0008006" key="4">
    <source>
        <dbReference type="Google" id="ProtNLM"/>
    </source>
</evidence>
<evidence type="ECO:0000313" key="3">
    <source>
        <dbReference type="Proteomes" id="UP000092741"/>
    </source>
</evidence>
<keyword evidence="3" id="KW-1185">Reference proteome</keyword>
<dbReference type="InterPro" id="IPR006597">
    <property type="entry name" value="Sel1-like"/>
</dbReference>
<dbReference type="Gene3D" id="1.25.40.10">
    <property type="entry name" value="Tetratricopeptide repeat domain"/>
    <property type="match status" value="2"/>
</dbReference>
<dbReference type="InterPro" id="IPR011990">
    <property type="entry name" value="TPR-like_helical_dom_sf"/>
</dbReference>
<dbReference type="KEGG" id="vna:PN96_21110"/>
<dbReference type="PANTHER" id="PTHR11102:SF160">
    <property type="entry name" value="ERAD-ASSOCIATED E3 UBIQUITIN-PROTEIN LIGASE COMPONENT HRD3"/>
    <property type="match status" value="1"/>
</dbReference>
<protein>
    <recommendedName>
        <fullName evidence="4">Sel1 repeat family protein</fullName>
    </recommendedName>
</protein>
<dbReference type="Pfam" id="PF08238">
    <property type="entry name" value="Sel1"/>
    <property type="match status" value="3"/>
</dbReference>
<keyword evidence="1" id="KW-0732">Signal</keyword>
<dbReference type="InterPro" id="IPR050767">
    <property type="entry name" value="Sel1_AlgK"/>
</dbReference>
<dbReference type="GeneID" id="70915344"/>
<feature type="chain" id="PRO_5042839764" description="Sel1 repeat family protein" evidence="1">
    <location>
        <begin position="25"/>
        <end position="320"/>
    </location>
</feature>
<proteinExistence type="predicted"/>
<organism evidence="2 3">
    <name type="scientific">Vibrio natriegens NBRC 15636 = ATCC 14048 = DSM 759</name>
    <dbReference type="NCBI Taxonomy" id="1219067"/>
    <lineage>
        <taxon>Bacteria</taxon>
        <taxon>Pseudomonadati</taxon>
        <taxon>Pseudomonadota</taxon>
        <taxon>Gammaproteobacteria</taxon>
        <taxon>Vibrionales</taxon>
        <taxon>Vibrionaceae</taxon>
        <taxon>Vibrio</taxon>
    </lineage>
</organism>
<dbReference type="EMBL" id="CP016346">
    <property type="protein sequence ID" value="ANQ14377.1"/>
    <property type="molecule type" value="Genomic_DNA"/>
</dbReference>
<name>A0AAN1CX28_VIBNA</name>
<dbReference type="SMART" id="SM00671">
    <property type="entry name" value="SEL1"/>
    <property type="match status" value="4"/>
</dbReference>
<dbReference type="SUPFAM" id="SSF81901">
    <property type="entry name" value="HCP-like"/>
    <property type="match status" value="2"/>
</dbReference>
<reference evidence="2 3" key="1">
    <citation type="submission" date="2016-07" db="EMBL/GenBank/DDBJ databases">
        <title>Developing Vibrio natriegens as a novel, fast-growing host for biotechnology.</title>
        <authorList>
            <person name="Weinstock M.T."/>
            <person name="Hesek E.D."/>
            <person name="Wilson C.M."/>
            <person name="Gibson D.G."/>
        </authorList>
    </citation>
    <scope>NUCLEOTIDE SEQUENCE [LARGE SCALE GENOMIC DNA]</scope>
    <source>
        <strain evidence="2 3">ATCC 14048</strain>
    </source>
</reference>
<sequence length="320" mass="36447">MLNVTLIRLALLTLSLAYPSFCVAEKQDKELAQAYQALANGDYTESFEIFTRLVKENSAEAHFVSALFYKHGWGKVEQDPDKACELFLYAAEKGIPVAQQEYGYCAMNNASDSANERPDDWFKLAYENGVYEAACDIGRLYLGTSWQEQNLPQAIEWCLRAAERSAVKAQVTLGDIYISYSEVFNLERVEFWYTQAINNGSGEAAYKLGTLYLRVVGQKGGDDHANNKALYLMELASSRHIEKAYEPTAKMYWKKLQNSSHDSSKLLAKSYVWAKAAHQVNPTTDTARFLGEIEKELPRQWKEELDFQVEQFNENVPQFK</sequence>
<dbReference type="AlphaFoldDB" id="A0AAN1CX28"/>
<dbReference type="PANTHER" id="PTHR11102">
    <property type="entry name" value="SEL-1-LIKE PROTEIN"/>
    <property type="match status" value="1"/>
</dbReference>
<gene>
    <name evidence="2" type="ORF">BA890_16605</name>
</gene>
<dbReference type="RefSeq" id="WP_020334972.1">
    <property type="nucleotide sequence ID" value="NZ_ATFJ01000032.1"/>
</dbReference>
<dbReference type="Proteomes" id="UP000092741">
    <property type="component" value="Chromosome 2"/>
</dbReference>
<evidence type="ECO:0000256" key="1">
    <source>
        <dbReference type="SAM" id="SignalP"/>
    </source>
</evidence>
<evidence type="ECO:0000313" key="2">
    <source>
        <dbReference type="EMBL" id="ANQ14377.1"/>
    </source>
</evidence>